<gene>
    <name evidence="1" type="ORF">GALL_394910</name>
</gene>
<dbReference type="EMBL" id="MLJW01001333">
    <property type="protein sequence ID" value="OIQ78795.1"/>
    <property type="molecule type" value="Genomic_DNA"/>
</dbReference>
<proteinExistence type="predicted"/>
<accession>A0A1J5QMS7</accession>
<evidence type="ECO:0000313" key="1">
    <source>
        <dbReference type="EMBL" id="OIQ78795.1"/>
    </source>
</evidence>
<organism evidence="1">
    <name type="scientific">mine drainage metagenome</name>
    <dbReference type="NCBI Taxonomy" id="410659"/>
    <lineage>
        <taxon>unclassified sequences</taxon>
        <taxon>metagenomes</taxon>
        <taxon>ecological metagenomes</taxon>
    </lineage>
</organism>
<dbReference type="AlphaFoldDB" id="A0A1J5QMS7"/>
<comment type="caution">
    <text evidence="1">The sequence shown here is derived from an EMBL/GenBank/DDBJ whole genome shotgun (WGS) entry which is preliminary data.</text>
</comment>
<sequence length="71" mass="7999">MRPAAQRVAWQAHGIDQRQNPRLDFGGRLGEAEIADWLGQDIAYAHPRIETRERVLEHHLHAPAHATQSSG</sequence>
<name>A0A1J5QMS7_9ZZZZ</name>
<protein>
    <submittedName>
        <fullName evidence="1">Uncharacterized protein</fullName>
    </submittedName>
</protein>
<reference evidence="1" key="1">
    <citation type="submission" date="2016-10" db="EMBL/GenBank/DDBJ databases">
        <title>Sequence of Gallionella enrichment culture.</title>
        <authorList>
            <person name="Poehlein A."/>
            <person name="Muehling M."/>
            <person name="Daniel R."/>
        </authorList>
    </citation>
    <scope>NUCLEOTIDE SEQUENCE</scope>
</reference>